<sequence>MKEVQPSHITMASLARAARFMVLLQIALFVVSAVIMSGSVCHEVGTGPDALDPSHRPICGGRPCGQRGLPYGGRPWSPSAVRWRDWATMIIAAQVATTTLLNQPGV</sequence>
<organism evidence="1 2">
    <name type="scientific">Triticum urartu</name>
    <name type="common">Red wild einkorn</name>
    <name type="synonym">Crithodium urartu</name>
    <dbReference type="NCBI Taxonomy" id="4572"/>
    <lineage>
        <taxon>Eukaryota</taxon>
        <taxon>Viridiplantae</taxon>
        <taxon>Streptophyta</taxon>
        <taxon>Embryophyta</taxon>
        <taxon>Tracheophyta</taxon>
        <taxon>Spermatophyta</taxon>
        <taxon>Magnoliopsida</taxon>
        <taxon>Liliopsida</taxon>
        <taxon>Poales</taxon>
        <taxon>Poaceae</taxon>
        <taxon>BOP clade</taxon>
        <taxon>Pooideae</taxon>
        <taxon>Triticodae</taxon>
        <taxon>Triticeae</taxon>
        <taxon>Triticinae</taxon>
        <taxon>Triticum</taxon>
    </lineage>
</organism>
<protein>
    <submittedName>
        <fullName evidence="1">Uncharacterized protein</fullName>
    </submittedName>
</protein>
<accession>A0A8R7R3N0</accession>
<dbReference type="Proteomes" id="UP000015106">
    <property type="component" value="Chromosome 7"/>
</dbReference>
<proteinExistence type="predicted"/>
<evidence type="ECO:0000313" key="2">
    <source>
        <dbReference type="Proteomes" id="UP000015106"/>
    </source>
</evidence>
<dbReference type="AlphaFoldDB" id="A0A8R7R3N0"/>
<name>A0A8R7R3N0_TRIUA</name>
<evidence type="ECO:0000313" key="1">
    <source>
        <dbReference type="EnsemblPlants" id="TuG1812G0700004024.01.T01"/>
    </source>
</evidence>
<dbReference type="Gramene" id="TuG1812G0700004024.01.T01">
    <property type="protein sequence ID" value="TuG1812G0700004024.01.T01"/>
    <property type="gene ID" value="TuG1812G0700004024.01"/>
</dbReference>
<reference evidence="1" key="3">
    <citation type="submission" date="2022-06" db="UniProtKB">
        <authorList>
            <consortium name="EnsemblPlants"/>
        </authorList>
    </citation>
    <scope>IDENTIFICATION</scope>
</reference>
<reference evidence="2" key="1">
    <citation type="journal article" date="2013" name="Nature">
        <title>Draft genome of the wheat A-genome progenitor Triticum urartu.</title>
        <authorList>
            <person name="Ling H.Q."/>
            <person name="Zhao S."/>
            <person name="Liu D."/>
            <person name="Wang J."/>
            <person name="Sun H."/>
            <person name="Zhang C."/>
            <person name="Fan H."/>
            <person name="Li D."/>
            <person name="Dong L."/>
            <person name="Tao Y."/>
            <person name="Gao C."/>
            <person name="Wu H."/>
            <person name="Li Y."/>
            <person name="Cui Y."/>
            <person name="Guo X."/>
            <person name="Zheng S."/>
            <person name="Wang B."/>
            <person name="Yu K."/>
            <person name="Liang Q."/>
            <person name="Yang W."/>
            <person name="Lou X."/>
            <person name="Chen J."/>
            <person name="Feng M."/>
            <person name="Jian J."/>
            <person name="Zhang X."/>
            <person name="Luo G."/>
            <person name="Jiang Y."/>
            <person name="Liu J."/>
            <person name="Wang Z."/>
            <person name="Sha Y."/>
            <person name="Zhang B."/>
            <person name="Wu H."/>
            <person name="Tang D."/>
            <person name="Shen Q."/>
            <person name="Xue P."/>
            <person name="Zou S."/>
            <person name="Wang X."/>
            <person name="Liu X."/>
            <person name="Wang F."/>
            <person name="Yang Y."/>
            <person name="An X."/>
            <person name="Dong Z."/>
            <person name="Zhang K."/>
            <person name="Zhang X."/>
            <person name="Luo M.C."/>
            <person name="Dvorak J."/>
            <person name="Tong Y."/>
            <person name="Wang J."/>
            <person name="Yang H."/>
            <person name="Li Z."/>
            <person name="Wang D."/>
            <person name="Zhang A."/>
            <person name="Wang J."/>
        </authorList>
    </citation>
    <scope>NUCLEOTIDE SEQUENCE</scope>
    <source>
        <strain evidence="2">cv. G1812</strain>
    </source>
</reference>
<reference evidence="1" key="2">
    <citation type="submission" date="2018-03" db="EMBL/GenBank/DDBJ databases">
        <title>The Triticum urartu genome reveals the dynamic nature of wheat genome evolution.</title>
        <authorList>
            <person name="Ling H."/>
            <person name="Ma B."/>
            <person name="Shi X."/>
            <person name="Liu H."/>
            <person name="Dong L."/>
            <person name="Sun H."/>
            <person name="Cao Y."/>
            <person name="Gao Q."/>
            <person name="Zheng S."/>
            <person name="Li Y."/>
            <person name="Yu Y."/>
            <person name="Du H."/>
            <person name="Qi M."/>
            <person name="Li Y."/>
            <person name="Yu H."/>
            <person name="Cui Y."/>
            <person name="Wang N."/>
            <person name="Chen C."/>
            <person name="Wu H."/>
            <person name="Zhao Y."/>
            <person name="Zhang J."/>
            <person name="Li Y."/>
            <person name="Zhou W."/>
            <person name="Zhang B."/>
            <person name="Hu W."/>
            <person name="Eijk M."/>
            <person name="Tang J."/>
            <person name="Witsenboer H."/>
            <person name="Zhao S."/>
            <person name="Li Z."/>
            <person name="Zhang A."/>
            <person name="Wang D."/>
            <person name="Liang C."/>
        </authorList>
    </citation>
    <scope>NUCLEOTIDE SEQUENCE [LARGE SCALE GENOMIC DNA]</scope>
    <source>
        <strain evidence="1">cv. G1812</strain>
    </source>
</reference>
<keyword evidence="2" id="KW-1185">Reference proteome</keyword>
<dbReference type="EnsemblPlants" id="TuG1812G0700004024.01.T01">
    <property type="protein sequence ID" value="TuG1812G0700004024.01.T01"/>
    <property type="gene ID" value="TuG1812G0700004024.01"/>
</dbReference>